<feature type="region of interest" description="Disordered" evidence="1">
    <location>
        <begin position="1"/>
        <end position="23"/>
    </location>
</feature>
<evidence type="ECO:0000313" key="3">
    <source>
        <dbReference type="Proteomes" id="UP000034163"/>
    </source>
</evidence>
<dbReference type="EMBL" id="LCBS01000030">
    <property type="protein sequence ID" value="KKS15977.1"/>
    <property type="molecule type" value="Genomic_DNA"/>
</dbReference>
<reference evidence="2 3" key="1">
    <citation type="journal article" date="2015" name="Nature">
        <title>rRNA introns, odd ribosomes, and small enigmatic genomes across a large radiation of phyla.</title>
        <authorList>
            <person name="Brown C.T."/>
            <person name="Hug L.A."/>
            <person name="Thomas B.C."/>
            <person name="Sharon I."/>
            <person name="Castelle C.J."/>
            <person name="Singh A."/>
            <person name="Wilkins M.J."/>
            <person name="Williams K.H."/>
            <person name="Banfield J.F."/>
        </authorList>
    </citation>
    <scope>NUCLEOTIDE SEQUENCE [LARGE SCALE GENOMIC DNA]</scope>
</reference>
<proteinExistence type="predicted"/>
<name>A0A0G0WV27_UNCKA</name>
<sequence length="78" mass="8981">MNMNKNDQKSNKGNVRKTDNHENLIVDVESDVAAVDPEEAEIADLLTKPKVKKPKPLDIDDELIERELQRQDWPDDID</sequence>
<organism evidence="2 3">
    <name type="scientific">candidate division WWE3 bacterium GW2011_GWB1_41_6</name>
    <dbReference type="NCBI Taxonomy" id="1619112"/>
    <lineage>
        <taxon>Bacteria</taxon>
        <taxon>Katanobacteria</taxon>
    </lineage>
</organism>
<gene>
    <name evidence="2" type="ORF">UU72_C0030G0009</name>
</gene>
<evidence type="ECO:0000313" key="2">
    <source>
        <dbReference type="EMBL" id="KKS15977.1"/>
    </source>
</evidence>
<protein>
    <submittedName>
        <fullName evidence="2">Uncharacterized protein</fullName>
    </submittedName>
</protein>
<comment type="caution">
    <text evidence="2">The sequence shown here is derived from an EMBL/GenBank/DDBJ whole genome shotgun (WGS) entry which is preliminary data.</text>
</comment>
<dbReference type="AlphaFoldDB" id="A0A0G0WV27"/>
<dbReference type="Proteomes" id="UP000034163">
    <property type="component" value="Unassembled WGS sequence"/>
</dbReference>
<evidence type="ECO:0000256" key="1">
    <source>
        <dbReference type="SAM" id="MobiDB-lite"/>
    </source>
</evidence>
<accession>A0A0G0WV27</accession>